<proteinExistence type="predicted"/>
<dbReference type="Gene3D" id="1.20.1260.10">
    <property type="match status" value="1"/>
</dbReference>
<organism evidence="3 4">
    <name type="scientific">Haliscomenobacter hydrossis (strain ATCC 27775 / DSM 1100 / LMG 10767 / O)</name>
    <dbReference type="NCBI Taxonomy" id="760192"/>
    <lineage>
        <taxon>Bacteria</taxon>
        <taxon>Pseudomonadati</taxon>
        <taxon>Bacteroidota</taxon>
        <taxon>Saprospiria</taxon>
        <taxon>Saprospirales</taxon>
        <taxon>Haliscomenobacteraceae</taxon>
        <taxon>Haliscomenobacter</taxon>
    </lineage>
</organism>
<dbReference type="OrthoDB" id="9801086at2"/>
<dbReference type="InterPro" id="IPR019243">
    <property type="entry name" value="DUF2202"/>
</dbReference>
<dbReference type="Proteomes" id="UP000008461">
    <property type="component" value="Chromosome"/>
</dbReference>
<feature type="chain" id="PRO_5003310388" description="DUF2202 domain-containing protein" evidence="1">
    <location>
        <begin position="20"/>
        <end position="215"/>
    </location>
</feature>
<sequence length="215" mass="24539">MKKILALSILVSAAFALHSQSLIGSQLKSKEAIILYLIEQEKVAHDLYRVLDTMWVTDVFNRVSNEELQHMAKLSAVAGEFMIDVPVHFNEYPEGQFVDGKLRRLYTDLLLAANFSLEEAYRACANLEERKMLDLKAALKQPNFEIETLTYKALLIGAEDNLKLFIRELLNINTGYTPVWLSTSEYEALTKNILPNDGWRNTDHNAKSQSRISLF</sequence>
<keyword evidence="1" id="KW-0732">Signal</keyword>
<evidence type="ECO:0000256" key="1">
    <source>
        <dbReference type="SAM" id="SignalP"/>
    </source>
</evidence>
<dbReference type="InterPro" id="IPR012347">
    <property type="entry name" value="Ferritin-like"/>
</dbReference>
<dbReference type="RefSeq" id="WP_013764864.1">
    <property type="nucleotide sequence ID" value="NC_015510.1"/>
</dbReference>
<gene>
    <name evidence="3" type="ordered locus">Halhy_2441</name>
</gene>
<dbReference type="eggNOG" id="COG4902">
    <property type="taxonomic scope" value="Bacteria"/>
</dbReference>
<reference evidence="3 4" key="1">
    <citation type="journal article" date="2011" name="Stand. Genomic Sci.">
        <title>Complete genome sequence of Haliscomenobacter hydrossis type strain (O).</title>
        <authorList>
            <consortium name="US DOE Joint Genome Institute (JGI-PGF)"/>
            <person name="Daligault H."/>
            <person name="Lapidus A."/>
            <person name="Zeytun A."/>
            <person name="Nolan M."/>
            <person name="Lucas S."/>
            <person name="Del Rio T.G."/>
            <person name="Tice H."/>
            <person name="Cheng J.F."/>
            <person name="Tapia R."/>
            <person name="Han C."/>
            <person name="Goodwin L."/>
            <person name="Pitluck S."/>
            <person name="Liolios K."/>
            <person name="Pagani I."/>
            <person name="Ivanova N."/>
            <person name="Huntemann M."/>
            <person name="Mavromatis K."/>
            <person name="Mikhailova N."/>
            <person name="Pati A."/>
            <person name="Chen A."/>
            <person name="Palaniappan K."/>
            <person name="Land M."/>
            <person name="Hauser L."/>
            <person name="Brambilla E.M."/>
            <person name="Rohde M."/>
            <person name="Verbarg S."/>
            <person name="Goker M."/>
            <person name="Bristow J."/>
            <person name="Eisen J.A."/>
            <person name="Markowitz V."/>
            <person name="Hugenholtz P."/>
            <person name="Kyrpides N.C."/>
            <person name="Klenk H.P."/>
            <person name="Woyke T."/>
        </authorList>
    </citation>
    <scope>NUCLEOTIDE SEQUENCE [LARGE SCALE GENOMIC DNA]</scope>
    <source>
        <strain evidence="4">ATCC 27775 / DSM 1100 / LMG 10767 / O</strain>
    </source>
</reference>
<accession>F4KWG5</accession>
<dbReference type="InterPro" id="IPR009078">
    <property type="entry name" value="Ferritin-like_SF"/>
</dbReference>
<dbReference type="SUPFAM" id="SSF47240">
    <property type="entry name" value="Ferritin-like"/>
    <property type="match status" value="1"/>
</dbReference>
<reference key="2">
    <citation type="submission" date="2011-04" db="EMBL/GenBank/DDBJ databases">
        <title>Complete sequence of chromosome of Haliscomenobacter hydrossis DSM 1100.</title>
        <authorList>
            <consortium name="US DOE Joint Genome Institute (JGI-PGF)"/>
            <person name="Lucas S."/>
            <person name="Han J."/>
            <person name="Lapidus A."/>
            <person name="Bruce D."/>
            <person name="Goodwin L."/>
            <person name="Pitluck S."/>
            <person name="Peters L."/>
            <person name="Kyrpides N."/>
            <person name="Mavromatis K."/>
            <person name="Ivanova N."/>
            <person name="Ovchinnikova G."/>
            <person name="Pagani I."/>
            <person name="Daligault H."/>
            <person name="Detter J.C."/>
            <person name="Han C."/>
            <person name="Land M."/>
            <person name="Hauser L."/>
            <person name="Markowitz V."/>
            <person name="Cheng J.-F."/>
            <person name="Hugenholtz P."/>
            <person name="Woyke T."/>
            <person name="Wu D."/>
            <person name="Verbarg S."/>
            <person name="Frueling A."/>
            <person name="Brambilla E."/>
            <person name="Klenk H.-P."/>
            <person name="Eisen J.A."/>
        </authorList>
    </citation>
    <scope>NUCLEOTIDE SEQUENCE</scope>
    <source>
        <strain>DSM 1100</strain>
    </source>
</reference>
<dbReference type="AlphaFoldDB" id="F4KWG5"/>
<evidence type="ECO:0000313" key="4">
    <source>
        <dbReference type="Proteomes" id="UP000008461"/>
    </source>
</evidence>
<protein>
    <recommendedName>
        <fullName evidence="2">DUF2202 domain-containing protein</fullName>
    </recommendedName>
</protein>
<dbReference type="HOGENOM" id="CLU_1281714_0_0_10"/>
<feature type="domain" description="DUF2202" evidence="2">
    <location>
        <begin position="33"/>
        <end position="189"/>
    </location>
</feature>
<name>F4KWG5_HALH1</name>
<dbReference type="KEGG" id="hhy:Halhy_2441"/>
<dbReference type="Pfam" id="PF09968">
    <property type="entry name" value="DUF2202"/>
    <property type="match status" value="1"/>
</dbReference>
<keyword evidence="4" id="KW-1185">Reference proteome</keyword>
<feature type="signal peptide" evidence="1">
    <location>
        <begin position="1"/>
        <end position="19"/>
    </location>
</feature>
<dbReference type="STRING" id="760192.Halhy_2441"/>
<dbReference type="EMBL" id="CP002691">
    <property type="protein sequence ID" value="AEE50315.1"/>
    <property type="molecule type" value="Genomic_DNA"/>
</dbReference>
<evidence type="ECO:0000313" key="3">
    <source>
        <dbReference type="EMBL" id="AEE50315.1"/>
    </source>
</evidence>
<evidence type="ECO:0000259" key="2">
    <source>
        <dbReference type="Pfam" id="PF09968"/>
    </source>
</evidence>